<reference evidence="1 2" key="1">
    <citation type="submission" date="2015-11" db="EMBL/GenBank/DDBJ databases">
        <title>Butyribacter intestini gen. nov., sp. nov., a butyric acid-producing bacterium of the family Lachnospiraceae isolated from the human faeces.</title>
        <authorList>
            <person name="Zou Y."/>
            <person name="Xue W."/>
            <person name="Luo G."/>
            <person name="Lv M."/>
        </authorList>
    </citation>
    <scope>NUCLEOTIDE SEQUENCE [LARGE SCALE GENOMIC DNA]</scope>
    <source>
        <strain evidence="1 2">ACET-33324</strain>
    </source>
</reference>
<evidence type="ECO:0000313" key="1">
    <source>
        <dbReference type="EMBL" id="KSV59576.1"/>
    </source>
</evidence>
<dbReference type="Proteomes" id="UP000054874">
    <property type="component" value="Unassembled WGS sequence"/>
</dbReference>
<dbReference type="EMBL" id="LNAM01000112">
    <property type="protein sequence ID" value="KSV59576.1"/>
    <property type="molecule type" value="Genomic_DNA"/>
</dbReference>
<dbReference type="GO" id="GO:0005829">
    <property type="term" value="C:cytosol"/>
    <property type="evidence" value="ECO:0007669"/>
    <property type="project" value="TreeGrafter"/>
</dbReference>
<dbReference type="AlphaFoldDB" id="A0A0V8QG50"/>
<dbReference type="RefSeq" id="WP_058352107.1">
    <property type="nucleotide sequence ID" value="NZ_CABMMD010000112.1"/>
</dbReference>
<dbReference type="InterPro" id="IPR004375">
    <property type="entry name" value="NanQ/TabA/YiaL"/>
</dbReference>
<protein>
    <submittedName>
        <fullName evidence="1">YhcH/YjgK/YiaL family protein</fullName>
    </submittedName>
</protein>
<dbReference type="PANTHER" id="PTHR34986">
    <property type="entry name" value="EVOLVED BETA-GALACTOSIDASE SUBUNIT BETA"/>
    <property type="match status" value="1"/>
</dbReference>
<keyword evidence="2" id="KW-1185">Reference proteome</keyword>
<name>A0A0V8QG50_9FIRM</name>
<dbReference type="PANTHER" id="PTHR34986:SF1">
    <property type="entry name" value="PROTEIN YIAL"/>
    <property type="match status" value="1"/>
</dbReference>
<gene>
    <name evidence="1" type="ORF">ASU35_00870</name>
</gene>
<dbReference type="Gene3D" id="2.60.120.370">
    <property type="entry name" value="YhcH/YjgK/YiaL"/>
    <property type="match status" value="1"/>
</dbReference>
<dbReference type="OrthoDB" id="9792756at2"/>
<dbReference type="Pfam" id="PF04074">
    <property type="entry name" value="DUF386"/>
    <property type="match status" value="1"/>
</dbReference>
<organism evidence="1 2">
    <name type="scientific">Acetivibrio ethanolgignens</name>
    <dbReference type="NCBI Taxonomy" id="290052"/>
    <lineage>
        <taxon>Bacteria</taxon>
        <taxon>Bacillati</taxon>
        <taxon>Bacillota</taxon>
        <taxon>Clostridia</taxon>
        <taxon>Eubacteriales</taxon>
        <taxon>Oscillospiraceae</taxon>
        <taxon>Acetivibrio</taxon>
    </lineage>
</organism>
<evidence type="ECO:0000313" key="2">
    <source>
        <dbReference type="Proteomes" id="UP000054874"/>
    </source>
</evidence>
<dbReference type="InterPro" id="IPR037012">
    <property type="entry name" value="NanQ/TabA/YiaL_sf"/>
</dbReference>
<comment type="caution">
    <text evidence="1">The sequence shown here is derived from an EMBL/GenBank/DDBJ whole genome shotgun (WGS) entry which is preliminary data.</text>
</comment>
<accession>A0A0V8QG50</accession>
<dbReference type="NCBIfam" id="TIGR00022">
    <property type="entry name" value="YhcH/YjgK/YiaL family protein"/>
    <property type="match status" value="1"/>
</dbReference>
<sequence length="149" mass="17371">MIYGNIKQLKNFYYLEKEILACFEYLKSHDLKSMELGSYEIEGKRMFVNLCEYTTTVAEERFWEAHKEYLDIHVMLSGMEQIDVCFIEAMEQKSYVPEEDFLPLEGNATGHVILQAGDFLVCYPQDGHRTAIQVEGPQKIKKAIFKVKI</sequence>
<dbReference type="STRING" id="290052.ASU35_00870"/>
<proteinExistence type="predicted"/>
<dbReference type="SUPFAM" id="SSF51197">
    <property type="entry name" value="Clavaminate synthase-like"/>
    <property type="match status" value="1"/>
</dbReference>